<feature type="domain" description="PAS" evidence="8">
    <location>
        <begin position="259"/>
        <end position="331"/>
    </location>
</feature>
<reference evidence="10 11" key="1">
    <citation type="submission" date="2011-08" db="EMBL/GenBank/DDBJ databases">
        <title>The complete genome of Methanofollis liminatans DSM 4140.</title>
        <authorList>
            <consortium name="US DOE Joint Genome Institute (JGI-PGF)"/>
            <person name="Lucas S."/>
            <person name="Han J."/>
            <person name="Lapidus A."/>
            <person name="Bruce D."/>
            <person name="Goodwin L."/>
            <person name="Pitluck S."/>
            <person name="Peters L."/>
            <person name="Kyrpides N."/>
            <person name="Mavromatis K."/>
            <person name="Ivanova N."/>
            <person name="Mikhailova N."/>
            <person name="Lu M."/>
            <person name="Detter J.C."/>
            <person name="Tapia R."/>
            <person name="Han C."/>
            <person name="Land M."/>
            <person name="Hauser L."/>
            <person name="Markowitz V."/>
            <person name="Cheng J.-F."/>
            <person name="Hugenholtz P."/>
            <person name="Woyke T."/>
            <person name="Wu D."/>
            <person name="Spring S."/>
            <person name="Schuler E."/>
            <person name="Brambilla E."/>
            <person name="Klenk H.-P."/>
            <person name="Eisen J.A."/>
        </authorList>
    </citation>
    <scope>NUCLEOTIDE SEQUENCE [LARGE SCALE GENOMIC DNA]</scope>
    <source>
        <strain evidence="10 11">DSM 4140</strain>
    </source>
</reference>
<dbReference type="PANTHER" id="PTHR43304:SF1">
    <property type="entry name" value="PAC DOMAIN-CONTAINING PROTEIN"/>
    <property type="match status" value="1"/>
</dbReference>
<dbReference type="GO" id="GO:0006355">
    <property type="term" value="P:regulation of DNA-templated transcription"/>
    <property type="evidence" value="ECO:0007669"/>
    <property type="project" value="InterPro"/>
</dbReference>
<dbReference type="Pfam" id="PF00989">
    <property type="entry name" value="PAS"/>
    <property type="match status" value="1"/>
</dbReference>
<feature type="domain" description="PAC" evidence="9">
    <location>
        <begin position="207"/>
        <end position="258"/>
    </location>
</feature>
<protein>
    <recommendedName>
        <fullName evidence="2">histidine kinase</fullName>
        <ecNumber evidence="2">2.7.13.3</ecNumber>
    </recommendedName>
</protein>
<evidence type="ECO:0000256" key="2">
    <source>
        <dbReference type="ARBA" id="ARBA00012438"/>
    </source>
</evidence>
<evidence type="ECO:0000256" key="6">
    <source>
        <dbReference type="PROSITE-ProRule" id="PRU00169"/>
    </source>
</evidence>
<dbReference type="InterPro" id="IPR001610">
    <property type="entry name" value="PAC"/>
</dbReference>
<dbReference type="SMART" id="SM00448">
    <property type="entry name" value="REC"/>
    <property type="match status" value="1"/>
</dbReference>
<evidence type="ECO:0000256" key="1">
    <source>
        <dbReference type="ARBA" id="ARBA00000085"/>
    </source>
</evidence>
<feature type="domain" description="PAS" evidence="8">
    <location>
        <begin position="134"/>
        <end position="204"/>
    </location>
</feature>
<gene>
    <name evidence="10" type="ORF">Metli_1585</name>
</gene>
<organism evidence="10 11">
    <name type="scientific">Methanofollis liminatans DSM 4140</name>
    <dbReference type="NCBI Taxonomy" id="28892"/>
    <lineage>
        <taxon>Archaea</taxon>
        <taxon>Methanobacteriati</taxon>
        <taxon>Methanobacteriota</taxon>
        <taxon>Stenosarchaea group</taxon>
        <taxon>Methanomicrobia</taxon>
        <taxon>Methanomicrobiales</taxon>
        <taxon>Methanomicrobiaceae</taxon>
        <taxon>Methanofollis</taxon>
    </lineage>
</organism>
<evidence type="ECO:0000259" key="8">
    <source>
        <dbReference type="PROSITE" id="PS50112"/>
    </source>
</evidence>
<dbReference type="InterPro" id="IPR013767">
    <property type="entry name" value="PAS_fold"/>
</dbReference>
<dbReference type="PROSITE" id="PS50110">
    <property type="entry name" value="RESPONSE_REGULATORY"/>
    <property type="match status" value="1"/>
</dbReference>
<keyword evidence="3 6" id="KW-0597">Phosphoprotein</keyword>
<dbReference type="SMART" id="SM00091">
    <property type="entry name" value="PAS"/>
    <property type="match status" value="2"/>
</dbReference>
<dbReference type="CDD" id="cd00130">
    <property type="entry name" value="PAS"/>
    <property type="match status" value="2"/>
</dbReference>
<evidence type="ECO:0000313" key="11">
    <source>
        <dbReference type="Proteomes" id="UP000005095"/>
    </source>
</evidence>
<dbReference type="InterPro" id="IPR000700">
    <property type="entry name" value="PAS-assoc_C"/>
</dbReference>
<evidence type="ECO:0000256" key="5">
    <source>
        <dbReference type="ARBA" id="ARBA00022777"/>
    </source>
</evidence>
<dbReference type="RefSeq" id="WP_004039293.1">
    <property type="nucleotide sequence ID" value="NZ_CM001555.1"/>
</dbReference>
<evidence type="ECO:0000256" key="4">
    <source>
        <dbReference type="ARBA" id="ARBA00022679"/>
    </source>
</evidence>
<dbReference type="Gene3D" id="3.40.50.2300">
    <property type="match status" value="1"/>
</dbReference>
<dbReference type="Proteomes" id="UP000005095">
    <property type="component" value="Chromosome"/>
</dbReference>
<dbReference type="EC" id="2.7.13.3" evidence="2"/>
<dbReference type="InterPro" id="IPR013655">
    <property type="entry name" value="PAS_fold_3"/>
</dbReference>
<dbReference type="SUPFAM" id="SSF52172">
    <property type="entry name" value="CheY-like"/>
    <property type="match status" value="1"/>
</dbReference>
<dbReference type="Gene3D" id="3.30.450.20">
    <property type="entry name" value="PAS domain"/>
    <property type="match status" value="2"/>
</dbReference>
<evidence type="ECO:0000256" key="3">
    <source>
        <dbReference type="ARBA" id="ARBA00022553"/>
    </source>
</evidence>
<comment type="catalytic activity">
    <reaction evidence="1">
        <text>ATP + protein L-histidine = ADP + protein N-phospho-L-histidine.</text>
        <dbReference type="EC" id="2.7.13.3"/>
    </reaction>
</comment>
<proteinExistence type="predicted"/>
<dbReference type="STRING" id="28892.Metli_1585"/>
<dbReference type="AlphaFoldDB" id="J1L463"/>
<dbReference type="InterPro" id="IPR011006">
    <property type="entry name" value="CheY-like_superfamily"/>
</dbReference>
<dbReference type="InterPro" id="IPR052162">
    <property type="entry name" value="Sensor_kinase/Photoreceptor"/>
</dbReference>
<dbReference type="Pfam" id="PF08447">
    <property type="entry name" value="PAS_3"/>
    <property type="match status" value="1"/>
</dbReference>
<keyword evidence="11" id="KW-1185">Reference proteome</keyword>
<evidence type="ECO:0000313" key="10">
    <source>
        <dbReference type="EMBL" id="EJG07535.1"/>
    </source>
</evidence>
<dbReference type="InterPro" id="IPR001789">
    <property type="entry name" value="Sig_transdc_resp-reg_receiver"/>
</dbReference>
<dbReference type="PANTHER" id="PTHR43304">
    <property type="entry name" value="PHYTOCHROME-LIKE PROTEIN CPH1"/>
    <property type="match status" value="1"/>
</dbReference>
<dbReference type="GO" id="GO:0004673">
    <property type="term" value="F:protein histidine kinase activity"/>
    <property type="evidence" value="ECO:0007669"/>
    <property type="project" value="UniProtKB-EC"/>
</dbReference>
<name>J1L463_9EURY</name>
<dbReference type="CDD" id="cd00156">
    <property type="entry name" value="REC"/>
    <property type="match status" value="1"/>
</dbReference>
<evidence type="ECO:0000259" key="9">
    <source>
        <dbReference type="PROSITE" id="PS50113"/>
    </source>
</evidence>
<sequence length="386" mass="42895">MIRLLLVDDDPSLLDIGKLFLKKSGAFSIETAESAVTALEMLAVHPFDAVISDYEMPVTDGIAFLREVRRRYRDLPFILFTGRGREEVVIEALNSGADFYVQKGGDPVSQFADLTHKIMQATEKKKTTDALERAEERYRLIMEGIFDGITTASPDGIITYASPSMTRITGYPTEEIVGHSFLEFVSAGDRERLMSHFVRTLAGETAEGLQIALCQKSGDIAHVEMNGGPLIRKGNVVGAQSAMRDITSQKKAEMSLKEEKKRLECIINGAGLAIWNWNLETGEVYYNDYYLEMLGYAPGDAPSGDLEWIMLVHPDDRTEMARGMSEHLEGKTPYYSCEFRLRGKDNSWIRVHSAGRVVAEDSAGRPLRVSGVHQVIRKPGTNSTSS</sequence>
<feature type="modified residue" description="4-aspartylphosphate" evidence="6">
    <location>
        <position position="53"/>
    </location>
</feature>
<dbReference type="SUPFAM" id="SSF55785">
    <property type="entry name" value="PYP-like sensor domain (PAS domain)"/>
    <property type="match status" value="2"/>
</dbReference>
<feature type="domain" description="Response regulatory" evidence="7">
    <location>
        <begin position="3"/>
        <end position="118"/>
    </location>
</feature>
<dbReference type="HOGENOM" id="CLU_714983_0_0_2"/>
<dbReference type="NCBIfam" id="TIGR00229">
    <property type="entry name" value="sensory_box"/>
    <property type="match status" value="2"/>
</dbReference>
<evidence type="ECO:0000259" key="7">
    <source>
        <dbReference type="PROSITE" id="PS50110"/>
    </source>
</evidence>
<dbReference type="GO" id="GO:0000160">
    <property type="term" value="P:phosphorelay signal transduction system"/>
    <property type="evidence" value="ECO:0007669"/>
    <property type="project" value="InterPro"/>
</dbReference>
<dbReference type="OrthoDB" id="8127at2157"/>
<dbReference type="SMART" id="SM00086">
    <property type="entry name" value="PAC"/>
    <property type="match status" value="2"/>
</dbReference>
<accession>J1L463</accession>
<dbReference type="InterPro" id="IPR000014">
    <property type="entry name" value="PAS"/>
</dbReference>
<dbReference type="PROSITE" id="PS50112">
    <property type="entry name" value="PAS"/>
    <property type="match status" value="2"/>
</dbReference>
<keyword evidence="5" id="KW-0418">Kinase</keyword>
<dbReference type="EMBL" id="CM001555">
    <property type="protein sequence ID" value="EJG07535.1"/>
    <property type="molecule type" value="Genomic_DNA"/>
</dbReference>
<dbReference type="PROSITE" id="PS50113">
    <property type="entry name" value="PAC"/>
    <property type="match status" value="1"/>
</dbReference>
<keyword evidence="4" id="KW-0808">Transferase</keyword>
<dbReference type="InterPro" id="IPR035965">
    <property type="entry name" value="PAS-like_dom_sf"/>
</dbReference>
<dbReference type="Pfam" id="PF00072">
    <property type="entry name" value="Response_reg"/>
    <property type="match status" value="1"/>
</dbReference>